<comment type="caution">
    <text evidence="1">The sequence shown here is derived from an EMBL/GenBank/DDBJ whole genome shotgun (WGS) entry which is preliminary data.</text>
</comment>
<sequence length="144" mass="16914">MNHRRSLLASAFEWVTRQGKRAPELPSIHVEVNNTLLNEECTLLAGRLIETERNLAETRLRLYDLQQHYASEHFSLYEHTRNLTIERLRNAGAYSQVRATIERSALLQQRIKTLKTRLRKYEPVDDWEFDERPILIEAVSNIGT</sequence>
<dbReference type="EMBL" id="CABO01000019">
    <property type="protein sequence ID" value="CBI01648.1"/>
    <property type="molecule type" value="Genomic_DNA"/>
</dbReference>
<accession>E6Q388</accession>
<proteinExistence type="predicted"/>
<organism evidence="1">
    <name type="scientific">mine drainage metagenome</name>
    <dbReference type="NCBI Taxonomy" id="410659"/>
    <lineage>
        <taxon>unclassified sequences</taxon>
        <taxon>metagenomes</taxon>
        <taxon>ecological metagenomes</taxon>
    </lineage>
</organism>
<name>E6Q388_9ZZZZ</name>
<reference evidence="1" key="1">
    <citation type="submission" date="2009-10" db="EMBL/GenBank/DDBJ databases">
        <title>Diversity of trophic interactions inside an arsenic-rich microbial ecosystem.</title>
        <authorList>
            <person name="Bertin P.N."/>
            <person name="Heinrich-Salmeron A."/>
            <person name="Pelletier E."/>
            <person name="Goulhen-Chollet F."/>
            <person name="Arsene-Ploetze F."/>
            <person name="Gallien S."/>
            <person name="Calteau A."/>
            <person name="Vallenet D."/>
            <person name="Casiot C."/>
            <person name="Chane-Woon-Ming B."/>
            <person name="Giloteaux L."/>
            <person name="Barakat M."/>
            <person name="Bonnefoy V."/>
            <person name="Bruneel O."/>
            <person name="Chandler M."/>
            <person name="Cleiss J."/>
            <person name="Duran R."/>
            <person name="Elbaz-Poulichet F."/>
            <person name="Fonknechten N."/>
            <person name="Lauga B."/>
            <person name="Mornico D."/>
            <person name="Ortet P."/>
            <person name="Schaeffer C."/>
            <person name="Siguier P."/>
            <person name="Alexander Thil Smith A."/>
            <person name="Van Dorsselaer A."/>
            <person name="Weissenbach J."/>
            <person name="Medigue C."/>
            <person name="Le Paslier D."/>
        </authorList>
    </citation>
    <scope>NUCLEOTIDE SEQUENCE</scope>
</reference>
<gene>
    <name evidence="1" type="ORF">CARN4_1969</name>
</gene>
<dbReference type="AlphaFoldDB" id="E6Q388"/>
<protein>
    <submittedName>
        <fullName evidence="1">Uncharacterized protein</fullName>
    </submittedName>
</protein>
<evidence type="ECO:0000313" key="1">
    <source>
        <dbReference type="EMBL" id="CBI01648.1"/>
    </source>
</evidence>